<sequence length="408" mass="46131">MGVKPSLAPNNPALIASQQCLVFHACLTRSRNNKNTSSSQVSDQWASIPLLFLILDKLWETSDHIRVAGVCKQWRVAAKEYNRITQRWRELPLPMLLIPTAFGGKLEMYSFPGGKISDIELSLPCNTISMCHGHGWLATMDVPEPILFAHPKTPTVITLVNPFRKAAVPIHLHHLSFSYQHMYEVVRKYSPEVLFPKVILSEDPTLNPDSYMVAVLHKHEPELAFNKGGRKDWICTGEITRGLLMDVICHKSQVFAVAESGDIFSINISWKRRKATILTLQECPFAGFAYKAYLVESTKGDLLHVRRLDKEEGFMVYKLVFNGRDGSVQHVELRSLGDEVMFLSDNCGISVLASNFPQCQRNSIYYVDHCAKNKIGRFNLEDETITGYDYSLSMPKALWIAHLFTGLC</sequence>
<dbReference type="PANTHER" id="PTHR44259:SF93">
    <property type="entry name" value="PROTEIN, PUTATIVE (DUF295)-RELATED"/>
    <property type="match status" value="1"/>
</dbReference>
<protein>
    <submittedName>
        <fullName evidence="3">F-box protein At2g26160-like</fullName>
    </submittedName>
</protein>
<evidence type="ECO:0000313" key="3">
    <source>
        <dbReference type="RefSeq" id="XP_008223926.1"/>
    </source>
</evidence>
<dbReference type="RefSeq" id="XP_008223926.1">
    <property type="nucleotide sequence ID" value="XM_008225704.1"/>
</dbReference>
<evidence type="ECO:0000313" key="2">
    <source>
        <dbReference type="Proteomes" id="UP000694861"/>
    </source>
</evidence>
<organism evidence="2 3">
    <name type="scientific">Prunus mume</name>
    <name type="common">Japanese apricot</name>
    <name type="synonym">Armeniaca mume</name>
    <dbReference type="NCBI Taxonomy" id="102107"/>
    <lineage>
        <taxon>Eukaryota</taxon>
        <taxon>Viridiplantae</taxon>
        <taxon>Streptophyta</taxon>
        <taxon>Embryophyta</taxon>
        <taxon>Tracheophyta</taxon>
        <taxon>Spermatophyta</taxon>
        <taxon>Magnoliopsida</taxon>
        <taxon>eudicotyledons</taxon>
        <taxon>Gunneridae</taxon>
        <taxon>Pentapetalae</taxon>
        <taxon>rosids</taxon>
        <taxon>fabids</taxon>
        <taxon>Rosales</taxon>
        <taxon>Rosaceae</taxon>
        <taxon>Amygdaloideae</taxon>
        <taxon>Amygdaleae</taxon>
        <taxon>Prunus</taxon>
    </lineage>
</organism>
<dbReference type="InterPro" id="IPR050942">
    <property type="entry name" value="F-box_BR-signaling"/>
</dbReference>
<evidence type="ECO:0000259" key="1">
    <source>
        <dbReference type="Pfam" id="PF03478"/>
    </source>
</evidence>
<dbReference type="Pfam" id="PF03478">
    <property type="entry name" value="Beta-prop_KIB1-4"/>
    <property type="match status" value="1"/>
</dbReference>
<feature type="domain" description="KIB1-4 beta-propeller" evidence="1">
    <location>
        <begin position="108"/>
        <end position="379"/>
    </location>
</feature>
<dbReference type="GeneID" id="103323698"/>
<dbReference type="PANTHER" id="PTHR44259">
    <property type="entry name" value="OS07G0183000 PROTEIN-RELATED"/>
    <property type="match status" value="1"/>
</dbReference>
<name>A0ABM0NFA5_PRUMU</name>
<proteinExistence type="predicted"/>
<gene>
    <name evidence="3" type="primary">LOC103323698</name>
</gene>
<reference evidence="2" key="1">
    <citation type="journal article" date="2012" name="Nat. Commun.">
        <title>The genome of Prunus mume.</title>
        <authorList>
            <person name="Zhang Q."/>
            <person name="Chen W."/>
            <person name="Sun L."/>
            <person name="Zhao F."/>
            <person name="Huang B."/>
            <person name="Yang W."/>
            <person name="Tao Y."/>
            <person name="Wang J."/>
            <person name="Yuan Z."/>
            <person name="Fan G."/>
            <person name="Xing Z."/>
            <person name="Han C."/>
            <person name="Pan H."/>
            <person name="Zhong X."/>
            <person name="Shi W."/>
            <person name="Liang X."/>
            <person name="Du D."/>
            <person name="Sun F."/>
            <person name="Xu Z."/>
            <person name="Hao R."/>
            <person name="Lv T."/>
            <person name="Lv Y."/>
            <person name="Zheng Z."/>
            <person name="Sun M."/>
            <person name="Luo L."/>
            <person name="Cai M."/>
            <person name="Gao Y."/>
            <person name="Wang J."/>
            <person name="Yin Y."/>
            <person name="Xu X."/>
            <person name="Cheng T."/>
            <person name="Wang J."/>
        </authorList>
    </citation>
    <scope>NUCLEOTIDE SEQUENCE [LARGE SCALE GENOMIC DNA]</scope>
</reference>
<dbReference type="Proteomes" id="UP000694861">
    <property type="component" value="Linkage group LG2"/>
</dbReference>
<accession>A0ABM0NFA5</accession>
<dbReference type="InterPro" id="IPR005174">
    <property type="entry name" value="KIB1-4_b-propeller"/>
</dbReference>
<reference evidence="3" key="2">
    <citation type="submission" date="2025-08" db="UniProtKB">
        <authorList>
            <consortium name="RefSeq"/>
        </authorList>
    </citation>
    <scope>IDENTIFICATION</scope>
</reference>
<keyword evidence="2" id="KW-1185">Reference proteome</keyword>